<keyword evidence="1" id="KW-0732">Signal</keyword>
<reference evidence="3" key="1">
    <citation type="journal article" date="2019" name="Int. J. Syst. Evol. Microbiol.">
        <title>The Global Catalogue of Microorganisms (GCM) 10K type strain sequencing project: providing services to taxonomists for standard genome sequencing and annotation.</title>
        <authorList>
            <consortium name="The Broad Institute Genomics Platform"/>
            <consortium name="The Broad Institute Genome Sequencing Center for Infectious Disease"/>
            <person name="Wu L."/>
            <person name="Ma J."/>
        </authorList>
    </citation>
    <scope>NUCLEOTIDE SEQUENCE [LARGE SCALE GENOMIC DNA]</scope>
    <source>
        <strain evidence="3">JCM 18077</strain>
    </source>
</reference>
<organism evidence="2 3">
    <name type="scientific">Gordonia alkaliphila</name>
    <dbReference type="NCBI Taxonomy" id="1053547"/>
    <lineage>
        <taxon>Bacteria</taxon>
        <taxon>Bacillati</taxon>
        <taxon>Actinomycetota</taxon>
        <taxon>Actinomycetes</taxon>
        <taxon>Mycobacteriales</taxon>
        <taxon>Gordoniaceae</taxon>
        <taxon>Gordonia</taxon>
    </lineage>
</organism>
<feature type="signal peptide" evidence="1">
    <location>
        <begin position="1"/>
        <end position="24"/>
    </location>
</feature>
<dbReference type="InterPro" id="IPR015943">
    <property type="entry name" value="WD40/YVTN_repeat-like_dom_sf"/>
</dbReference>
<keyword evidence="3" id="KW-1185">Reference proteome</keyword>
<feature type="chain" id="PRO_5046535133" description="Lipoprotein" evidence="1">
    <location>
        <begin position="25"/>
        <end position="346"/>
    </location>
</feature>
<name>A0ABP8Z8M4_9ACTN</name>
<comment type="caution">
    <text evidence="2">The sequence shown here is derived from an EMBL/GenBank/DDBJ whole genome shotgun (WGS) entry which is preliminary data.</text>
</comment>
<dbReference type="InterPro" id="IPR011047">
    <property type="entry name" value="Quinoprotein_ADH-like_sf"/>
</dbReference>
<dbReference type="SUPFAM" id="SSF50998">
    <property type="entry name" value="Quinoprotein alcohol dehydrogenase-like"/>
    <property type="match status" value="1"/>
</dbReference>
<gene>
    <name evidence="2" type="ORF">GCM10023217_19970</name>
</gene>
<dbReference type="PROSITE" id="PS51257">
    <property type="entry name" value="PROKAR_LIPOPROTEIN"/>
    <property type="match status" value="1"/>
</dbReference>
<protein>
    <recommendedName>
        <fullName evidence="4">Lipoprotein</fullName>
    </recommendedName>
</protein>
<dbReference type="Gene3D" id="2.130.10.10">
    <property type="entry name" value="YVTN repeat-like/Quinoprotein amine dehydrogenase"/>
    <property type="match status" value="1"/>
</dbReference>
<evidence type="ECO:0000313" key="2">
    <source>
        <dbReference type="EMBL" id="GAA4749644.1"/>
    </source>
</evidence>
<dbReference type="EMBL" id="BAABIE010000008">
    <property type="protein sequence ID" value="GAA4749644.1"/>
    <property type="molecule type" value="Genomic_DNA"/>
</dbReference>
<proteinExistence type="predicted"/>
<dbReference type="RefSeq" id="WP_345313387.1">
    <property type="nucleotide sequence ID" value="NZ_BAABIE010000008.1"/>
</dbReference>
<sequence>MRLSTRFAAAATVLVLAGTLAACGSDEVNVGDGAGDVAKVEPATAVASPPETGQPTGLVVPATAGTALAQSGSTVAVLGDDGVIRLHTAPGAADTPAPREVAAQQVSALIADGDGFLIATPEQLSRVAADGTVTKVADAQGEVLSLGRTDDRILVGTADGHLRVLTRSGELKRDIHDFVRVDEILVAPASADWGDLVVVLDRAQSMVAPVDIATGSRKAALRSGNGATEGIVDSYGRVLVSNTRDSEIIGFFGQPIVMRFRAPVADGPYALAWDEQQQLLWVSTTGNNAAIAFDLSTGEPRERARIATVGQVSAISVDPSNGMLYLLSARGDGLQAVPRTAVDAAR</sequence>
<evidence type="ECO:0008006" key="4">
    <source>
        <dbReference type="Google" id="ProtNLM"/>
    </source>
</evidence>
<accession>A0ABP8Z8M4</accession>
<evidence type="ECO:0000313" key="3">
    <source>
        <dbReference type="Proteomes" id="UP001500822"/>
    </source>
</evidence>
<dbReference type="Proteomes" id="UP001500822">
    <property type="component" value="Unassembled WGS sequence"/>
</dbReference>
<evidence type="ECO:0000256" key="1">
    <source>
        <dbReference type="SAM" id="SignalP"/>
    </source>
</evidence>